<name>A0AAQ3S008_VIGMU</name>
<dbReference type="AlphaFoldDB" id="A0AAQ3S008"/>
<organism evidence="1 2">
    <name type="scientific">Vigna mungo</name>
    <name type="common">Black gram</name>
    <name type="synonym">Phaseolus mungo</name>
    <dbReference type="NCBI Taxonomy" id="3915"/>
    <lineage>
        <taxon>Eukaryota</taxon>
        <taxon>Viridiplantae</taxon>
        <taxon>Streptophyta</taxon>
        <taxon>Embryophyta</taxon>
        <taxon>Tracheophyta</taxon>
        <taxon>Spermatophyta</taxon>
        <taxon>Magnoliopsida</taxon>
        <taxon>eudicotyledons</taxon>
        <taxon>Gunneridae</taxon>
        <taxon>Pentapetalae</taxon>
        <taxon>rosids</taxon>
        <taxon>fabids</taxon>
        <taxon>Fabales</taxon>
        <taxon>Fabaceae</taxon>
        <taxon>Papilionoideae</taxon>
        <taxon>50 kb inversion clade</taxon>
        <taxon>NPAAA clade</taxon>
        <taxon>indigoferoid/millettioid clade</taxon>
        <taxon>Phaseoleae</taxon>
        <taxon>Vigna</taxon>
    </lineage>
</organism>
<sequence length="321" mass="35980">MSAKHMQQFLLLDNIRGGGNDHMKFLLFLQKLTKGAEEEKGAETNGAPLIVVVALVFQEIKCPTTFVYYNSYFTDSISALDSANVNSLMSDDCMSAFVDISECVCEPYDHNHTDVNFEKLVDGFRELAVIHDCNSFVVVPISDFTTTSAQLKEQYYEMDFYADVCEPEIDFNVFDHMHDVPVEVVDFTPYFGHSHITKAIFSMDKVHIPASSVFDDCINLNALLDDESDAYDDKYVVFDHVKVGRLIETQIALHVGLVDATKIRWLEAATLYQSGAEAIAALTWAAVEIGPLQMDLKVIINISMLLSCLSNWSTTNISKSY</sequence>
<dbReference type="EMBL" id="CP144697">
    <property type="protein sequence ID" value="WVZ14274.1"/>
    <property type="molecule type" value="Genomic_DNA"/>
</dbReference>
<evidence type="ECO:0000313" key="1">
    <source>
        <dbReference type="EMBL" id="WVZ14274.1"/>
    </source>
</evidence>
<dbReference type="Proteomes" id="UP001374535">
    <property type="component" value="Chromosome 4"/>
</dbReference>
<proteinExistence type="predicted"/>
<keyword evidence="2" id="KW-1185">Reference proteome</keyword>
<evidence type="ECO:0000313" key="2">
    <source>
        <dbReference type="Proteomes" id="UP001374535"/>
    </source>
</evidence>
<protein>
    <submittedName>
        <fullName evidence="1">Uncharacterized protein</fullName>
    </submittedName>
</protein>
<gene>
    <name evidence="1" type="ORF">V8G54_011840</name>
</gene>
<reference evidence="1 2" key="1">
    <citation type="journal article" date="2023" name="Life. Sci Alliance">
        <title>Evolutionary insights into 3D genome organization and epigenetic landscape of Vigna mungo.</title>
        <authorList>
            <person name="Junaid A."/>
            <person name="Singh B."/>
            <person name="Bhatia S."/>
        </authorList>
    </citation>
    <scope>NUCLEOTIDE SEQUENCE [LARGE SCALE GENOMIC DNA]</scope>
    <source>
        <strain evidence="1">Urdbean</strain>
    </source>
</reference>
<accession>A0AAQ3S008</accession>